<evidence type="ECO:0008006" key="3">
    <source>
        <dbReference type="Google" id="ProtNLM"/>
    </source>
</evidence>
<keyword evidence="2" id="KW-1185">Reference proteome</keyword>
<organism evidence="1 2">
    <name type="scientific">candidate division CSSED10-310 bacterium</name>
    <dbReference type="NCBI Taxonomy" id="2855610"/>
    <lineage>
        <taxon>Bacteria</taxon>
        <taxon>Bacteria division CSSED10-310</taxon>
    </lineage>
</organism>
<evidence type="ECO:0000313" key="2">
    <source>
        <dbReference type="Proteomes" id="UP001594351"/>
    </source>
</evidence>
<reference evidence="1 2" key="1">
    <citation type="submission" date="2024-09" db="EMBL/GenBank/DDBJ databases">
        <title>Laminarin stimulates single cell rates of sulfate reduction while oxygen inhibits transcriptomic activity in coastal marine sediment.</title>
        <authorList>
            <person name="Lindsay M."/>
            <person name="Orcutt B."/>
            <person name="Emerson D."/>
            <person name="Stepanauskas R."/>
            <person name="D'Angelo T."/>
        </authorList>
    </citation>
    <scope>NUCLEOTIDE SEQUENCE [LARGE SCALE GENOMIC DNA]</scope>
    <source>
        <strain evidence="1">SAG AM-311-K15</strain>
    </source>
</reference>
<evidence type="ECO:0000313" key="1">
    <source>
        <dbReference type="EMBL" id="MFC1851756.1"/>
    </source>
</evidence>
<name>A0ABV6YZX2_UNCC1</name>
<dbReference type="Proteomes" id="UP001594351">
    <property type="component" value="Unassembled WGS sequence"/>
</dbReference>
<sequence>MVLVKANVAAAYSHFFFNTRPLSQQGCRGYSGLGPGTLLHLSNVNIEWPEHWALDDDREALGKLSDFQ</sequence>
<accession>A0ABV6YZX2</accession>
<gene>
    <name evidence="1" type="ORF">ACFL27_16315</name>
</gene>
<comment type="caution">
    <text evidence="1">The sequence shown here is derived from an EMBL/GenBank/DDBJ whole genome shotgun (WGS) entry which is preliminary data.</text>
</comment>
<proteinExistence type="predicted"/>
<protein>
    <recommendedName>
        <fullName evidence="3">ASPIC/UnbV domain-containing protein</fullName>
    </recommendedName>
</protein>
<dbReference type="EMBL" id="JBHPBY010000222">
    <property type="protein sequence ID" value="MFC1851756.1"/>
    <property type="molecule type" value="Genomic_DNA"/>
</dbReference>